<keyword evidence="5" id="KW-0255">Endonuclease</keyword>
<keyword evidence="5" id="KW-0378">Hydrolase</keyword>
<dbReference type="CDD" id="cd17257">
    <property type="entry name" value="RMtype1_S_EcoBI-TRD1-CR1_like"/>
    <property type="match status" value="1"/>
</dbReference>
<evidence type="ECO:0000256" key="1">
    <source>
        <dbReference type="ARBA" id="ARBA00010923"/>
    </source>
</evidence>
<evidence type="ECO:0000259" key="4">
    <source>
        <dbReference type="Pfam" id="PF01420"/>
    </source>
</evidence>
<sequence length="381" mass="42981">MSIAKIKIGDVTDILSGFAFKSDLFSEDAGFPVIRIRDVLRGRTETYYTGDYDERFIINDGDIVIGMDGNFNAARWKGGKALLNQRVCKITARSDVLDESYLFHFLPLVLKKIEDATPFVTVKHLSANGLRDEAIPLPALAEQRRIAAILDKADTLRAKRYEAFAHLDRLAQSIFVEMFGDPATNPKGWPVRKIGDLLTSASYGTSEKSGTEGKFPVLRMNNITRTGEMDFADLKYTDLDESEYDRYLVKQGDVLFNRTNSAELVGKTALYRREDPMAYAGYLIRLRTNDENDPEYLAGFLNTDYSKRILRSMCKSIIGMANINATEIQAMRIAQPPRAIQNEYRERISGIVSSKALHQRVLREGENLFASLQLRAFTGEL</sequence>
<dbReference type="GO" id="GO:0016787">
    <property type="term" value="F:hydrolase activity"/>
    <property type="evidence" value="ECO:0007669"/>
    <property type="project" value="UniProtKB-KW"/>
</dbReference>
<reference evidence="5" key="1">
    <citation type="journal article" date="2022" name="Microbiol. Resour. Announc.">
        <title>Genome Sequence of Cupriavidus campinensis Strain G5, a Member of a Bacterial Consortium Capable of Polyethylene Degradation.</title>
        <authorList>
            <person name="Schneider B."/>
            <person name="Pfeiffer F."/>
            <person name="Dyall-Smith M."/>
            <person name="Kunte H.J."/>
        </authorList>
    </citation>
    <scope>NUCLEOTIDE SEQUENCE</scope>
    <source>
        <strain evidence="5">G5</strain>
    </source>
</reference>
<dbReference type="SUPFAM" id="SSF116734">
    <property type="entry name" value="DNA methylase specificity domain"/>
    <property type="match status" value="2"/>
</dbReference>
<dbReference type="InterPro" id="IPR000055">
    <property type="entry name" value="Restrct_endonuc_typeI_TRD"/>
</dbReference>
<keyword evidence="3" id="KW-0238">DNA-binding</keyword>
<keyword evidence="5" id="KW-0540">Nuclease</keyword>
<proteinExistence type="inferred from homology"/>
<keyword evidence="2" id="KW-0680">Restriction system</keyword>
<name>A0AAE9I0T7_9BURK</name>
<dbReference type="PANTHER" id="PTHR30408:SF12">
    <property type="entry name" value="TYPE I RESTRICTION ENZYME MJAVIII SPECIFICITY SUBUNIT"/>
    <property type="match status" value="1"/>
</dbReference>
<gene>
    <name evidence="5" type="ORF">M5D45_00025</name>
</gene>
<dbReference type="GO" id="GO:0009307">
    <property type="term" value="P:DNA restriction-modification system"/>
    <property type="evidence" value="ECO:0007669"/>
    <property type="project" value="UniProtKB-KW"/>
</dbReference>
<dbReference type="Pfam" id="PF01420">
    <property type="entry name" value="Methylase_S"/>
    <property type="match status" value="2"/>
</dbReference>
<evidence type="ECO:0000313" key="5">
    <source>
        <dbReference type="EMBL" id="URF04295.1"/>
    </source>
</evidence>
<comment type="similarity">
    <text evidence="1">Belongs to the type-I restriction system S methylase family.</text>
</comment>
<reference evidence="5" key="2">
    <citation type="submission" date="2022-05" db="EMBL/GenBank/DDBJ databases">
        <authorList>
            <person name="Kunte H.-J."/>
        </authorList>
    </citation>
    <scope>NUCLEOTIDE SEQUENCE</scope>
    <source>
        <strain evidence="5">G5</strain>
    </source>
</reference>
<feature type="domain" description="Type I restriction modification DNA specificity" evidence="4">
    <location>
        <begin position="186"/>
        <end position="359"/>
    </location>
</feature>
<accession>A0AAE9I0T7</accession>
<dbReference type="AlphaFoldDB" id="A0AAE9I0T7"/>
<organism evidence="5 6">
    <name type="scientific">Cupriavidus campinensis</name>
    <dbReference type="NCBI Taxonomy" id="151783"/>
    <lineage>
        <taxon>Bacteria</taxon>
        <taxon>Pseudomonadati</taxon>
        <taxon>Pseudomonadota</taxon>
        <taxon>Betaproteobacteria</taxon>
        <taxon>Burkholderiales</taxon>
        <taxon>Burkholderiaceae</taxon>
        <taxon>Cupriavidus</taxon>
    </lineage>
</organism>
<dbReference type="Proteomes" id="UP001056132">
    <property type="component" value="Chromosome 1"/>
</dbReference>
<dbReference type="InterPro" id="IPR052021">
    <property type="entry name" value="Type-I_RS_S_subunit"/>
</dbReference>
<evidence type="ECO:0000256" key="2">
    <source>
        <dbReference type="ARBA" id="ARBA00022747"/>
    </source>
</evidence>
<dbReference type="REBASE" id="628507">
    <property type="entry name" value="S.CcaG5ORF20P"/>
</dbReference>
<dbReference type="InterPro" id="IPR044946">
    <property type="entry name" value="Restrct_endonuc_typeI_TRD_sf"/>
</dbReference>
<dbReference type="EMBL" id="CP097330">
    <property type="protein sequence ID" value="URF04295.1"/>
    <property type="molecule type" value="Genomic_DNA"/>
</dbReference>
<dbReference type="CDD" id="cd17524">
    <property type="entry name" value="RMtype1_S_EcoUTORF5051P-TRD2-CR2_like"/>
    <property type="match status" value="1"/>
</dbReference>
<feature type="domain" description="Type I restriction modification DNA specificity" evidence="4">
    <location>
        <begin position="5"/>
        <end position="155"/>
    </location>
</feature>
<dbReference type="EC" id="3.1.21.-" evidence="5"/>
<dbReference type="GO" id="GO:0003677">
    <property type="term" value="F:DNA binding"/>
    <property type="evidence" value="ECO:0007669"/>
    <property type="project" value="UniProtKB-KW"/>
</dbReference>
<protein>
    <submittedName>
        <fullName evidence="5">Restriction endonuclease subunit S</fullName>
        <ecNumber evidence="5">3.1.21.-</ecNumber>
    </submittedName>
</protein>
<evidence type="ECO:0000313" key="6">
    <source>
        <dbReference type="Proteomes" id="UP001056132"/>
    </source>
</evidence>
<evidence type="ECO:0000256" key="3">
    <source>
        <dbReference type="ARBA" id="ARBA00023125"/>
    </source>
</evidence>
<dbReference type="RefSeq" id="WP_250024949.1">
    <property type="nucleotide sequence ID" value="NZ_CP097330.1"/>
</dbReference>
<dbReference type="KEGG" id="ccam:M5D45_00025"/>
<dbReference type="Gene3D" id="3.90.220.20">
    <property type="entry name" value="DNA methylase specificity domains"/>
    <property type="match status" value="2"/>
</dbReference>
<dbReference type="PANTHER" id="PTHR30408">
    <property type="entry name" value="TYPE-1 RESTRICTION ENZYME ECOKI SPECIFICITY PROTEIN"/>
    <property type="match status" value="1"/>
</dbReference>
<dbReference type="GO" id="GO:0004519">
    <property type="term" value="F:endonuclease activity"/>
    <property type="evidence" value="ECO:0007669"/>
    <property type="project" value="UniProtKB-KW"/>
</dbReference>